<dbReference type="EMBL" id="BPQP01000018">
    <property type="protein sequence ID" value="GJD94003.1"/>
    <property type="molecule type" value="Genomic_DNA"/>
</dbReference>
<gene>
    <name evidence="1" type="ORF">OCOJLMKI_1201</name>
</gene>
<comment type="caution">
    <text evidence="1">The sequence shown here is derived from an EMBL/GenBank/DDBJ whole genome shotgun (WGS) entry which is preliminary data.</text>
</comment>
<protein>
    <submittedName>
        <fullName evidence="1">Uncharacterized protein</fullName>
    </submittedName>
</protein>
<reference evidence="1" key="1">
    <citation type="journal article" date="2021" name="Front. Microbiol.">
        <title>Comprehensive Comparative Genomics and Phenotyping of Methylobacterium Species.</title>
        <authorList>
            <person name="Alessa O."/>
            <person name="Ogura Y."/>
            <person name="Fujitani Y."/>
            <person name="Takami H."/>
            <person name="Hayashi T."/>
            <person name="Sahin N."/>
            <person name="Tani A."/>
        </authorList>
    </citation>
    <scope>NUCLEOTIDE SEQUENCE</scope>
    <source>
        <strain evidence="1">DSM 19015</strain>
    </source>
</reference>
<reference evidence="1" key="2">
    <citation type="submission" date="2021-08" db="EMBL/GenBank/DDBJ databases">
        <authorList>
            <person name="Tani A."/>
            <person name="Ola A."/>
            <person name="Ogura Y."/>
            <person name="Katsura K."/>
            <person name="Hayashi T."/>
        </authorList>
    </citation>
    <scope>NUCLEOTIDE SEQUENCE</scope>
    <source>
        <strain evidence="1">DSM 19015</strain>
    </source>
</reference>
<evidence type="ECO:0000313" key="2">
    <source>
        <dbReference type="Proteomes" id="UP001055125"/>
    </source>
</evidence>
<accession>A0ABQ4RV27</accession>
<dbReference type="Proteomes" id="UP001055125">
    <property type="component" value="Unassembled WGS sequence"/>
</dbReference>
<proteinExistence type="predicted"/>
<name>A0ABQ4RV27_9HYPH</name>
<keyword evidence="2" id="KW-1185">Reference proteome</keyword>
<organism evidence="1 2">
    <name type="scientific">Methylobacterium iners</name>
    <dbReference type="NCBI Taxonomy" id="418707"/>
    <lineage>
        <taxon>Bacteria</taxon>
        <taxon>Pseudomonadati</taxon>
        <taxon>Pseudomonadota</taxon>
        <taxon>Alphaproteobacteria</taxon>
        <taxon>Hyphomicrobiales</taxon>
        <taxon>Methylobacteriaceae</taxon>
        <taxon>Methylobacterium</taxon>
    </lineage>
</organism>
<sequence length="105" mass="11498">MLALKPYGVALERGHPRERDQVLGEELAHALELAANERDLAFRGSNSLGQPVDVMAQLDNTLTPLRFLSFTPRDTSCEQAALAIQQVGNDRVAVTAFEEVGREGH</sequence>
<evidence type="ECO:0000313" key="1">
    <source>
        <dbReference type="EMBL" id="GJD94003.1"/>
    </source>
</evidence>